<dbReference type="SUPFAM" id="SSF53244">
    <property type="entry name" value="MurD-like peptide ligases, peptide-binding domain"/>
    <property type="match status" value="1"/>
</dbReference>
<evidence type="ECO:0000256" key="10">
    <source>
        <dbReference type="HAMAP-Rule" id="MF_02019"/>
    </source>
</evidence>
<comment type="catalytic activity">
    <reaction evidence="10 11">
        <text>D-alanyl-D-alanine + UDP-N-acetyl-alpha-D-muramoyl-L-alanyl-gamma-D-glutamyl-meso-2,6-diaminopimelate + ATP = UDP-N-acetyl-alpha-D-muramoyl-L-alanyl-gamma-D-glutamyl-meso-2,6-diaminopimeloyl-D-alanyl-D-alanine + ADP + phosphate + H(+)</text>
        <dbReference type="Rhea" id="RHEA:28374"/>
        <dbReference type="ChEBI" id="CHEBI:15378"/>
        <dbReference type="ChEBI" id="CHEBI:30616"/>
        <dbReference type="ChEBI" id="CHEBI:43474"/>
        <dbReference type="ChEBI" id="CHEBI:57822"/>
        <dbReference type="ChEBI" id="CHEBI:61386"/>
        <dbReference type="ChEBI" id="CHEBI:83905"/>
        <dbReference type="ChEBI" id="CHEBI:456216"/>
        <dbReference type="EC" id="6.3.2.10"/>
    </reaction>
</comment>
<keyword evidence="5 10" id="KW-0067">ATP-binding</keyword>
<dbReference type="InterPro" id="IPR013221">
    <property type="entry name" value="Mur_ligase_cen"/>
</dbReference>
<comment type="subcellular location">
    <subcellularLocation>
        <location evidence="10 11">Cytoplasm</location>
    </subcellularLocation>
</comment>
<keyword evidence="4 10" id="KW-0547">Nucleotide-binding</keyword>
<dbReference type="PANTHER" id="PTHR43024:SF1">
    <property type="entry name" value="UDP-N-ACETYLMURAMOYL-TRIPEPTIDE--D-ALANYL-D-ALANINE LIGASE"/>
    <property type="match status" value="1"/>
</dbReference>
<evidence type="ECO:0000313" key="14">
    <source>
        <dbReference type="EMBL" id="MCL9770797.1"/>
    </source>
</evidence>
<evidence type="ECO:0000256" key="6">
    <source>
        <dbReference type="ARBA" id="ARBA00022960"/>
    </source>
</evidence>
<dbReference type="InterPro" id="IPR036565">
    <property type="entry name" value="Mur-like_cat_sf"/>
</dbReference>
<dbReference type="Proteomes" id="UP001203342">
    <property type="component" value="Unassembled WGS sequence"/>
</dbReference>
<dbReference type="Gene3D" id="3.90.190.20">
    <property type="entry name" value="Mur ligase, C-terminal domain"/>
    <property type="match status" value="1"/>
</dbReference>
<evidence type="ECO:0000259" key="13">
    <source>
        <dbReference type="Pfam" id="PF08245"/>
    </source>
</evidence>
<dbReference type="RefSeq" id="WP_250582453.1">
    <property type="nucleotide sequence ID" value="NZ_JAMLJN010000008.1"/>
</dbReference>
<evidence type="ECO:0000256" key="11">
    <source>
        <dbReference type="RuleBase" id="RU004136"/>
    </source>
</evidence>
<evidence type="ECO:0000256" key="7">
    <source>
        <dbReference type="ARBA" id="ARBA00022984"/>
    </source>
</evidence>
<comment type="pathway">
    <text evidence="10 11">Cell wall biogenesis; peptidoglycan biosynthesis.</text>
</comment>
<keyword evidence="6 10" id="KW-0133">Cell shape</keyword>
<dbReference type="InterPro" id="IPR035911">
    <property type="entry name" value="MurE/MurF_N"/>
</dbReference>
<evidence type="ECO:0000256" key="5">
    <source>
        <dbReference type="ARBA" id="ARBA00022840"/>
    </source>
</evidence>
<keyword evidence="9 10" id="KW-0961">Cell wall biogenesis/degradation</keyword>
<dbReference type="InterPro" id="IPR036615">
    <property type="entry name" value="Mur_ligase_C_dom_sf"/>
</dbReference>
<feature type="binding site" evidence="10">
    <location>
        <begin position="115"/>
        <end position="121"/>
    </location>
    <ligand>
        <name>ATP</name>
        <dbReference type="ChEBI" id="CHEBI:30616"/>
    </ligand>
</feature>
<dbReference type="HAMAP" id="MF_02019">
    <property type="entry name" value="MurF"/>
    <property type="match status" value="1"/>
</dbReference>
<feature type="domain" description="Mur ligase C-terminal" evidence="12">
    <location>
        <begin position="317"/>
        <end position="434"/>
    </location>
</feature>
<proteinExistence type="inferred from homology"/>
<evidence type="ECO:0000256" key="8">
    <source>
        <dbReference type="ARBA" id="ARBA00023306"/>
    </source>
</evidence>
<name>A0ABT0TIJ6_9FLAO</name>
<evidence type="ECO:0000256" key="9">
    <source>
        <dbReference type="ARBA" id="ARBA00023316"/>
    </source>
</evidence>
<comment type="caution">
    <text evidence="14">The sequence shown here is derived from an EMBL/GenBank/DDBJ whole genome shotgun (WGS) entry which is preliminary data.</text>
</comment>
<keyword evidence="1 10" id="KW-0963">Cytoplasm</keyword>
<dbReference type="Pfam" id="PF02875">
    <property type="entry name" value="Mur_ligase_C"/>
    <property type="match status" value="1"/>
</dbReference>
<accession>A0ABT0TIJ6</accession>
<dbReference type="SUPFAM" id="SSF63418">
    <property type="entry name" value="MurE/MurF N-terminal domain"/>
    <property type="match status" value="1"/>
</dbReference>
<evidence type="ECO:0000256" key="3">
    <source>
        <dbReference type="ARBA" id="ARBA00022618"/>
    </source>
</evidence>
<dbReference type="Pfam" id="PF08245">
    <property type="entry name" value="Mur_ligase_M"/>
    <property type="match status" value="1"/>
</dbReference>
<sequence>MKGLFLYIRFNKISNMNSLPIADLHALFLNSSGVSIDTRKIELDCIFFALKGENFDANTFTKEALKKGAKYVIIDNKDYYIKDSTILVDNTLITLQELAKFHRNYLGLPIIALTGSNGKTTTKELIHAVLSKKYNTLATIGNLNNHIGVPLTLLRFTKETEIGIVEMGANHQREIEFLCQIAQPDFGYITNFGKAHLEGFGGVDGVIKGKSELYNYLKTQNKTVFVNLDDPIQQEKTYSINKFTFGVTTDNCDVKITRVEANPMVKITYKDVEINSHLIGIYNANNINAAITIGNYFKVTDELIKEAIENYIPENNRSQLIQKNSNEIILDAYNANPSSMTAALTNFIQLEKDNKIAILGDMFELGSESLLEHNKIVEILKSQKDIQTYFIGKDFYANEIKSNHLHFFENFNTFAEFIKLEKPSNSLLLIKGSRGMALEKTLEIL</sequence>
<evidence type="ECO:0000313" key="15">
    <source>
        <dbReference type="Proteomes" id="UP001203342"/>
    </source>
</evidence>
<organism evidence="14 15">
    <name type="scientific">Flavobacterium fragile</name>
    <dbReference type="NCBI Taxonomy" id="2949085"/>
    <lineage>
        <taxon>Bacteria</taxon>
        <taxon>Pseudomonadati</taxon>
        <taxon>Bacteroidota</taxon>
        <taxon>Flavobacteriia</taxon>
        <taxon>Flavobacteriales</taxon>
        <taxon>Flavobacteriaceae</taxon>
        <taxon>Flavobacterium</taxon>
    </lineage>
</organism>
<dbReference type="EMBL" id="JAMLJN010000008">
    <property type="protein sequence ID" value="MCL9770797.1"/>
    <property type="molecule type" value="Genomic_DNA"/>
</dbReference>
<keyword evidence="15" id="KW-1185">Reference proteome</keyword>
<dbReference type="InterPro" id="IPR005863">
    <property type="entry name" value="UDP-N-AcMur_synth"/>
</dbReference>
<gene>
    <name evidence="10 14" type="primary">murF</name>
    <name evidence="14" type="ORF">NAT47_10235</name>
</gene>
<dbReference type="InterPro" id="IPR051046">
    <property type="entry name" value="MurCDEF_CellWall_CoF430Synth"/>
</dbReference>
<evidence type="ECO:0000256" key="2">
    <source>
        <dbReference type="ARBA" id="ARBA00022598"/>
    </source>
</evidence>
<dbReference type="SUPFAM" id="SSF53623">
    <property type="entry name" value="MurD-like peptide ligases, catalytic domain"/>
    <property type="match status" value="1"/>
</dbReference>
<comment type="similarity">
    <text evidence="10">Belongs to the MurCDEF family. MurF subfamily.</text>
</comment>
<evidence type="ECO:0000256" key="4">
    <source>
        <dbReference type="ARBA" id="ARBA00022741"/>
    </source>
</evidence>
<evidence type="ECO:0000259" key="12">
    <source>
        <dbReference type="Pfam" id="PF02875"/>
    </source>
</evidence>
<dbReference type="GO" id="GO:0016874">
    <property type="term" value="F:ligase activity"/>
    <property type="evidence" value="ECO:0007669"/>
    <property type="project" value="UniProtKB-KW"/>
</dbReference>
<dbReference type="PANTHER" id="PTHR43024">
    <property type="entry name" value="UDP-N-ACETYLMURAMOYL-TRIPEPTIDE--D-ALANYL-D-ALANINE LIGASE"/>
    <property type="match status" value="1"/>
</dbReference>
<keyword evidence="8 10" id="KW-0131">Cell cycle</keyword>
<dbReference type="Gene3D" id="3.40.1390.10">
    <property type="entry name" value="MurE/MurF, N-terminal domain"/>
    <property type="match status" value="1"/>
</dbReference>
<dbReference type="Gene3D" id="3.40.1190.10">
    <property type="entry name" value="Mur-like, catalytic domain"/>
    <property type="match status" value="1"/>
</dbReference>
<dbReference type="InterPro" id="IPR004101">
    <property type="entry name" value="Mur_ligase_C"/>
</dbReference>
<keyword evidence="3 10" id="KW-0132">Cell division</keyword>
<comment type="function">
    <text evidence="10 11">Involved in cell wall formation. Catalyzes the final step in the synthesis of UDP-N-acetylmuramoyl-pentapeptide, the precursor of murein.</text>
</comment>
<reference evidence="14 15" key="1">
    <citation type="submission" date="2022-05" db="EMBL/GenBank/DDBJ databases">
        <title>Flavobacterium sp., isolated from activated sludge.</title>
        <authorList>
            <person name="Ran Q."/>
        </authorList>
    </citation>
    <scope>NUCLEOTIDE SEQUENCE [LARGE SCALE GENOMIC DNA]</scope>
    <source>
        <strain evidence="14 15">HXWNR69</strain>
    </source>
</reference>
<keyword evidence="2 10" id="KW-0436">Ligase</keyword>
<evidence type="ECO:0000256" key="1">
    <source>
        <dbReference type="ARBA" id="ARBA00022490"/>
    </source>
</evidence>
<keyword evidence="7 10" id="KW-0573">Peptidoglycan synthesis</keyword>
<protein>
    <recommendedName>
        <fullName evidence="10 11">UDP-N-acetylmuramoyl-tripeptide--D-alanyl-D-alanine ligase</fullName>
        <ecNumber evidence="10 11">6.3.2.10</ecNumber>
    </recommendedName>
    <alternativeName>
        <fullName evidence="10">D-alanyl-D-alanine-adding enzyme</fullName>
    </alternativeName>
</protein>
<dbReference type="NCBIfam" id="TIGR01143">
    <property type="entry name" value="murF"/>
    <property type="match status" value="1"/>
</dbReference>
<feature type="domain" description="Mur ligase central" evidence="13">
    <location>
        <begin position="114"/>
        <end position="293"/>
    </location>
</feature>
<dbReference type="EC" id="6.3.2.10" evidence="10 11"/>